<dbReference type="Proteomes" id="UP000447574">
    <property type="component" value="Unassembled WGS sequence"/>
</dbReference>
<gene>
    <name evidence="1" type="ORF">GHO37_25760</name>
</gene>
<dbReference type="Pfam" id="PF10134">
    <property type="entry name" value="RPA"/>
    <property type="match status" value="1"/>
</dbReference>
<dbReference type="AlphaFoldDB" id="A0A7X2BWD3"/>
<protein>
    <submittedName>
        <fullName evidence="1">Replication protein RepA</fullName>
    </submittedName>
</protein>
<accession>A0A7X2BWD3</accession>
<sequence length="273" mass="31398">MPVIYDIGTRDIRSLMDVAPFRLSKTQKRVNDVIRYELPDGEVVVSSGVYGMASVFDYDLVLMATSHLTEAMNRYRKGDGEKPSQVFRPHISDVIKFTKKTEGGNQRKAWVGALERLSTTHVKIKRTRMIKDRLVTTDEGENLIGPYRTIASAKNGNIEFIEFKVADWLYKEITSNLKPDVLAVHPEYFEHESGYSRFIYRLARKAAGRDMACWGFDLIHLRSGSNSTFKEFSRNLRKVIKANDVPEYDLTEEPGQRGPQLRMVYRKSIDHLK</sequence>
<dbReference type="EMBL" id="WIWF01000176">
    <property type="protein sequence ID" value="MQT77665.1"/>
    <property type="molecule type" value="Genomic_DNA"/>
</dbReference>
<evidence type="ECO:0000313" key="2">
    <source>
        <dbReference type="Proteomes" id="UP000447574"/>
    </source>
</evidence>
<comment type="caution">
    <text evidence="1">The sequence shown here is derived from an EMBL/GenBank/DDBJ whole genome shotgun (WGS) entry which is preliminary data.</text>
</comment>
<proteinExistence type="predicted"/>
<evidence type="ECO:0000313" key="1">
    <source>
        <dbReference type="EMBL" id="MQT77665.1"/>
    </source>
</evidence>
<dbReference type="InterPro" id="IPR018777">
    <property type="entry name" value="Replication_initiator_prot_A"/>
</dbReference>
<organism evidence="1 2">
    <name type="scientific">Pseudomonas helleri</name>
    <dbReference type="NCBI Taxonomy" id="1608996"/>
    <lineage>
        <taxon>Bacteria</taxon>
        <taxon>Pseudomonadati</taxon>
        <taxon>Pseudomonadota</taxon>
        <taxon>Gammaproteobacteria</taxon>
        <taxon>Pseudomonadales</taxon>
        <taxon>Pseudomonadaceae</taxon>
        <taxon>Pseudomonas</taxon>
    </lineage>
</organism>
<name>A0A7X2BWD3_9PSED</name>
<reference evidence="1 2" key="1">
    <citation type="submission" date="2019-10" db="EMBL/GenBank/DDBJ databases">
        <title>Evaluation of single-gene subtyping targets for Pseudomonas.</title>
        <authorList>
            <person name="Reichler S.J."/>
            <person name="Orsi R.H."/>
            <person name="Wiedmann M."/>
            <person name="Martin N.H."/>
            <person name="Murphy S.I."/>
        </authorList>
    </citation>
    <scope>NUCLEOTIDE SEQUENCE [LARGE SCALE GENOMIC DNA]</scope>
    <source>
        <strain evidence="1 2">FSL R10-2932</strain>
    </source>
</reference>